<name>A0A7W7QF96_9PSEU</name>
<dbReference type="EMBL" id="JACHJQ010000013">
    <property type="protein sequence ID" value="MBB4912453.1"/>
    <property type="molecule type" value="Genomic_DNA"/>
</dbReference>
<comment type="caution">
    <text evidence="1">The sequence shown here is derived from an EMBL/GenBank/DDBJ whole genome shotgun (WGS) entry which is preliminary data.</text>
</comment>
<evidence type="ECO:0000313" key="2">
    <source>
        <dbReference type="Proteomes" id="UP000520767"/>
    </source>
</evidence>
<dbReference type="AlphaFoldDB" id="A0A7W7QF96"/>
<evidence type="ECO:0000313" key="1">
    <source>
        <dbReference type="EMBL" id="MBB4912453.1"/>
    </source>
</evidence>
<reference evidence="1 2" key="1">
    <citation type="submission" date="2020-08" db="EMBL/GenBank/DDBJ databases">
        <title>Genomic Encyclopedia of Type Strains, Phase III (KMG-III): the genomes of soil and plant-associated and newly described type strains.</title>
        <authorList>
            <person name="Whitman W."/>
        </authorList>
    </citation>
    <scope>NUCLEOTIDE SEQUENCE [LARGE SCALE GENOMIC DNA]</scope>
    <source>
        <strain evidence="1 2">CECT 8960</strain>
    </source>
</reference>
<gene>
    <name evidence="1" type="ORF">FHR82_008724</name>
</gene>
<protein>
    <submittedName>
        <fullName evidence="1">Uncharacterized protein</fullName>
    </submittedName>
</protein>
<dbReference type="Proteomes" id="UP000520767">
    <property type="component" value="Unassembled WGS sequence"/>
</dbReference>
<keyword evidence="2" id="KW-1185">Reference proteome</keyword>
<proteinExistence type="predicted"/>
<organism evidence="1 2">
    <name type="scientific">Actinophytocola algeriensis</name>
    <dbReference type="NCBI Taxonomy" id="1768010"/>
    <lineage>
        <taxon>Bacteria</taxon>
        <taxon>Bacillati</taxon>
        <taxon>Actinomycetota</taxon>
        <taxon>Actinomycetes</taxon>
        <taxon>Pseudonocardiales</taxon>
        <taxon>Pseudonocardiaceae</taxon>
    </lineage>
</organism>
<accession>A0A7W7QF96</accession>
<sequence>MLITACLVGTVAWYAVRAVVLGAWSPGLVRRAGAAAAA</sequence>